<evidence type="ECO:0000313" key="1">
    <source>
        <dbReference type="EMBL" id="KAA9035475.1"/>
    </source>
</evidence>
<comment type="caution">
    <text evidence="1">The sequence shown here is derived from an EMBL/GenBank/DDBJ whole genome shotgun (WGS) entry which is preliminary data.</text>
</comment>
<proteinExistence type="predicted"/>
<gene>
    <name evidence="1" type="ORF">FW778_21175</name>
</gene>
<keyword evidence="2" id="KW-1185">Reference proteome</keyword>
<accession>A0A5J5IE80</accession>
<dbReference type="Proteomes" id="UP000326903">
    <property type="component" value="Unassembled WGS sequence"/>
</dbReference>
<dbReference type="EMBL" id="VYQF01000012">
    <property type="protein sequence ID" value="KAA9035475.1"/>
    <property type="molecule type" value="Genomic_DNA"/>
</dbReference>
<evidence type="ECO:0000313" key="2">
    <source>
        <dbReference type="Proteomes" id="UP000326903"/>
    </source>
</evidence>
<dbReference type="RefSeq" id="WP_150416896.1">
    <property type="nucleotide sequence ID" value="NZ_VYQF01000012.1"/>
</dbReference>
<protein>
    <recommendedName>
        <fullName evidence="3">Cyclase</fullName>
    </recommendedName>
</protein>
<evidence type="ECO:0008006" key="3">
    <source>
        <dbReference type="Google" id="ProtNLM"/>
    </source>
</evidence>
<organism evidence="1 2">
    <name type="scientific">Ginsengibacter hankyongi</name>
    <dbReference type="NCBI Taxonomy" id="2607284"/>
    <lineage>
        <taxon>Bacteria</taxon>
        <taxon>Pseudomonadati</taxon>
        <taxon>Bacteroidota</taxon>
        <taxon>Chitinophagia</taxon>
        <taxon>Chitinophagales</taxon>
        <taxon>Chitinophagaceae</taxon>
        <taxon>Ginsengibacter</taxon>
    </lineage>
</organism>
<dbReference type="AlphaFoldDB" id="A0A5J5IE80"/>
<reference evidence="1 2" key="1">
    <citation type="submission" date="2019-09" db="EMBL/GenBank/DDBJ databases">
        <title>Draft genome sequence of Ginsengibacter sp. BR5-29.</title>
        <authorList>
            <person name="Im W.-T."/>
        </authorList>
    </citation>
    <scope>NUCLEOTIDE SEQUENCE [LARGE SCALE GENOMIC DNA]</scope>
    <source>
        <strain evidence="1 2">BR5-29</strain>
    </source>
</reference>
<name>A0A5J5IE80_9BACT</name>
<sequence>MPTVIIRHKVGDFDTWLKGHQDRVNLFGPVTSGLQEFQDTNDPNSVVLVVEVTDMDKLNEMMKDPEVQKKKDQHTVIDPLIISMPV</sequence>